<dbReference type="EMBL" id="AHZU02001639">
    <property type="protein sequence ID" value="KFG30350.1"/>
    <property type="molecule type" value="Genomic_DNA"/>
</dbReference>
<gene>
    <name evidence="2" type="ORF">TGDOM2_366100</name>
</gene>
<evidence type="ECO:0000256" key="1">
    <source>
        <dbReference type="SAM" id="MobiDB-lite"/>
    </source>
</evidence>
<comment type="caution">
    <text evidence="2">The sequence shown here is derived from an EMBL/GenBank/DDBJ whole genome shotgun (WGS) entry which is preliminary data.</text>
</comment>
<dbReference type="VEuPathDB" id="ToxoDB:TGDOM2_366100"/>
<evidence type="ECO:0000313" key="2">
    <source>
        <dbReference type="EMBL" id="KFG30350.1"/>
    </source>
</evidence>
<proteinExistence type="predicted"/>
<evidence type="ECO:0000313" key="3">
    <source>
        <dbReference type="Proteomes" id="UP000028837"/>
    </source>
</evidence>
<dbReference type="AlphaFoldDB" id="A0A086JDY2"/>
<reference evidence="2 3" key="1">
    <citation type="submission" date="2014-02" db="EMBL/GenBank/DDBJ databases">
        <authorList>
            <person name="Sibley D."/>
            <person name="Venepally P."/>
            <person name="Karamycheva S."/>
            <person name="Hadjithomas M."/>
            <person name="Khan A."/>
            <person name="Brunk B."/>
            <person name="Roos D."/>
            <person name="Caler E."/>
            <person name="Lorenzi H."/>
        </authorList>
    </citation>
    <scope>NUCLEOTIDE SEQUENCE [LARGE SCALE GENOMIC DNA]</scope>
    <source>
        <strain evidence="2 3">GAB2-2007-GAL-DOM2</strain>
    </source>
</reference>
<accession>A0A086JDY2</accession>
<feature type="region of interest" description="Disordered" evidence="1">
    <location>
        <begin position="104"/>
        <end position="123"/>
    </location>
</feature>
<dbReference type="Proteomes" id="UP000028837">
    <property type="component" value="Unassembled WGS sequence"/>
</dbReference>
<sequence>MKADATYIDRKRLHRHAKRDSKEELIRASRDKGVGRQTLVVLCDDSYGEKGSELQRNSAGTHVKTKRLREMYRSGRKCLLLLHVPSVRAYLFSAVENENYYRHDNQTDEGRLHQKNPRISIRK</sequence>
<protein>
    <submittedName>
        <fullName evidence="2">Uncharacterized protein</fullName>
    </submittedName>
</protein>
<organism evidence="2 3">
    <name type="scientific">Toxoplasma gondii GAB2-2007-GAL-DOM2</name>
    <dbReference type="NCBI Taxonomy" id="1130820"/>
    <lineage>
        <taxon>Eukaryota</taxon>
        <taxon>Sar</taxon>
        <taxon>Alveolata</taxon>
        <taxon>Apicomplexa</taxon>
        <taxon>Conoidasida</taxon>
        <taxon>Coccidia</taxon>
        <taxon>Eucoccidiorida</taxon>
        <taxon>Eimeriorina</taxon>
        <taxon>Sarcocystidae</taxon>
        <taxon>Toxoplasma</taxon>
    </lineage>
</organism>
<name>A0A086JDY2_TOXGO</name>
<feature type="compositionally biased region" description="Basic residues" evidence="1">
    <location>
        <begin position="113"/>
        <end position="123"/>
    </location>
</feature>